<accession>A0A4U7ARN3</accession>
<dbReference type="AlphaFoldDB" id="A0A4U7ARN3"/>
<sequence length="461" mass="53885">MPEETWWEYEQDKDFLETIETALHPTLQEYLKRVLLSPEFPEDCERYSSFLEYPRNPRENNFHRYAEHLAPASEMLGGFYSQRPDDEFDLRIVGLYLTDPNITESMIGVVYDQKRHMCFYNEYDPDILDDIDEDYSKATHLWQPLESLLTVYIDLIERGKIVALHKSVRPAYPRWRENILQGGNLMATTMEQREELPQDPSVPKRLENTRNPWAIVAYTEEDLDLALHRWENLIQAIEDRIPGARSEVPHSTGIFPVEVLRTAGLEEERFAYKFFTRAWKPCFKYIAPGLRLPTEAEFLASRHSFEDIREDLGTTPISILRGDHGMTASNPWVCEQQPSRIPWGLYLDKTQVVALCPFEDGCQLVLPYKIAGPVRRKRWNGEWENSNTSLLQISQNPFIIEHRSQLALFLGYFAKAVVDDLWTINKEGVANNVDWYKMAESDDEDVRKQFIVPVGPDRQWC</sequence>
<name>A0A4U7ARN3_9PEZI</name>
<protein>
    <submittedName>
        <fullName evidence="1">Uncharacterized protein</fullName>
    </submittedName>
</protein>
<evidence type="ECO:0000313" key="1">
    <source>
        <dbReference type="EMBL" id="TKX19086.1"/>
    </source>
</evidence>
<proteinExistence type="predicted"/>
<reference evidence="1 2" key="1">
    <citation type="submission" date="2018-02" db="EMBL/GenBank/DDBJ databases">
        <title>Draft genome sequences of Elsinoe sp., causing black scab on jojoba.</title>
        <authorList>
            <person name="Stodart B."/>
            <person name="Jeffress S."/>
            <person name="Ash G."/>
            <person name="Arun Chinnappa K."/>
        </authorList>
    </citation>
    <scope>NUCLEOTIDE SEQUENCE [LARGE SCALE GENOMIC DNA]</scope>
    <source>
        <strain evidence="1 2">Hillstone_2</strain>
    </source>
</reference>
<organism evidence="1 2">
    <name type="scientific">Elsinoe australis</name>
    <dbReference type="NCBI Taxonomy" id="40998"/>
    <lineage>
        <taxon>Eukaryota</taxon>
        <taxon>Fungi</taxon>
        <taxon>Dikarya</taxon>
        <taxon>Ascomycota</taxon>
        <taxon>Pezizomycotina</taxon>
        <taxon>Dothideomycetes</taxon>
        <taxon>Dothideomycetidae</taxon>
        <taxon>Myriangiales</taxon>
        <taxon>Elsinoaceae</taxon>
        <taxon>Elsinoe</taxon>
    </lineage>
</organism>
<gene>
    <name evidence="1" type="ORF">C1H76_8752</name>
</gene>
<evidence type="ECO:0000313" key="2">
    <source>
        <dbReference type="Proteomes" id="UP000308133"/>
    </source>
</evidence>
<comment type="caution">
    <text evidence="1">The sequence shown here is derived from an EMBL/GenBank/DDBJ whole genome shotgun (WGS) entry which is preliminary data.</text>
</comment>
<dbReference type="EMBL" id="PTQR01000121">
    <property type="protein sequence ID" value="TKX19086.1"/>
    <property type="molecule type" value="Genomic_DNA"/>
</dbReference>
<dbReference type="Proteomes" id="UP000308133">
    <property type="component" value="Unassembled WGS sequence"/>
</dbReference>